<organism evidence="1 2">
    <name type="scientific">Mariniphaga sediminis</name>
    <dbReference type="NCBI Taxonomy" id="1628158"/>
    <lineage>
        <taxon>Bacteria</taxon>
        <taxon>Pseudomonadati</taxon>
        <taxon>Bacteroidota</taxon>
        <taxon>Bacteroidia</taxon>
        <taxon>Marinilabiliales</taxon>
        <taxon>Prolixibacteraceae</taxon>
        <taxon>Mariniphaga</taxon>
    </lineage>
</organism>
<dbReference type="AlphaFoldDB" id="A0A399D780"/>
<evidence type="ECO:0000313" key="2">
    <source>
        <dbReference type="Proteomes" id="UP000266441"/>
    </source>
</evidence>
<comment type="caution">
    <text evidence="1">The sequence shown here is derived from an EMBL/GenBank/DDBJ whole genome shotgun (WGS) entry which is preliminary data.</text>
</comment>
<gene>
    <name evidence="1" type="ORF">D1164_01620</name>
</gene>
<reference evidence="1 2" key="1">
    <citation type="journal article" date="2015" name="Int. J. Syst. Evol. Microbiol.">
        <title>Mariniphaga sediminis sp. nov., isolated from coastal sediment.</title>
        <authorList>
            <person name="Wang F.Q."/>
            <person name="Shen Q.Y."/>
            <person name="Chen G.J."/>
            <person name="Du Z.J."/>
        </authorList>
    </citation>
    <scope>NUCLEOTIDE SEQUENCE [LARGE SCALE GENOMIC DNA]</scope>
    <source>
        <strain evidence="1 2">SY21</strain>
    </source>
</reference>
<evidence type="ECO:0000313" key="1">
    <source>
        <dbReference type="EMBL" id="RIH67153.1"/>
    </source>
</evidence>
<sequence>MQIFINQVSTKTENISMAKKKPNGMTDRSKEKVENRKAWKKTSGIWLTSCGESSIHIKL</sequence>
<keyword evidence="2" id="KW-1185">Reference proteome</keyword>
<dbReference type="EMBL" id="QWET01000001">
    <property type="protein sequence ID" value="RIH67153.1"/>
    <property type="molecule type" value="Genomic_DNA"/>
</dbReference>
<dbReference type="Proteomes" id="UP000266441">
    <property type="component" value="Unassembled WGS sequence"/>
</dbReference>
<protein>
    <submittedName>
        <fullName evidence="1">Uncharacterized protein</fullName>
    </submittedName>
</protein>
<proteinExistence type="predicted"/>
<name>A0A399D780_9BACT</name>
<accession>A0A399D780</accession>